<dbReference type="InterPro" id="IPR045340">
    <property type="entry name" value="DUF6533"/>
</dbReference>
<gene>
    <name evidence="4" type="ORF">D9613_004273</name>
</gene>
<dbReference type="AlphaFoldDB" id="A0A8H4QJX4"/>
<keyword evidence="2" id="KW-1133">Transmembrane helix</keyword>
<evidence type="ECO:0000256" key="1">
    <source>
        <dbReference type="SAM" id="MobiDB-lite"/>
    </source>
</evidence>
<keyword evidence="2" id="KW-0812">Transmembrane</keyword>
<feature type="transmembrane region" description="Helical" evidence="2">
    <location>
        <begin position="117"/>
        <end position="139"/>
    </location>
</feature>
<dbReference type="Pfam" id="PF20151">
    <property type="entry name" value="DUF6533"/>
    <property type="match status" value="1"/>
</dbReference>
<organism evidence="4 5">
    <name type="scientific">Agrocybe pediades</name>
    <dbReference type="NCBI Taxonomy" id="84607"/>
    <lineage>
        <taxon>Eukaryota</taxon>
        <taxon>Fungi</taxon>
        <taxon>Dikarya</taxon>
        <taxon>Basidiomycota</taxon>
        <taxon>Agaricomycotina</taxon>
        <taxon>Agaricomycetes</taxon>
        <taxon>Agaricomycetidae</taxon>
        <taxon>Agaricales</taxon>
        <taxon>Agaricineae</taxon>
        <taxon>Strophariaceae</taxon>
        <taxon>Agrocybe</taxon>
    </lineage>
</organism>
<evidence type="ECO:0000313" key="4">
    <source>
        <dbReference type="EMBL" id="KAF4612264.1"/>
    </source>
</evidence>
<proteinExistence type="predicted"/>
<feature type="transmembrane region" description="Helical" evidence="2">
    <location>
        <begin position="300"/>
        <end position="321"/>
    </location>
</feature>
<protein>
    <recommendedName>
        <fullName evidence="3">DUF6533 domain-containing protein</fullName>
    </recommendedName>
</protein>
<feature type="domain" description="DUF6533" evidence="3">
    <location>
        <begin position="90"/>
        <end position="127"/>
    </location>
</feature>
<feature type="transmembrane region" description="Helical" evidence="2">
    <location>
        <begin position="275"/>
        <end position="294"/>
    </location>
</feature>
<accession>A0A8H4QJX4</accession>
<feature type="compositionally biased region" description="Polar residues" evidence="1">
    <location>
        <begin position="343"/>
        <end position="353"/>
    </location>
</feature>
<keyword evidence="5" id="KW-1185">Reference proteome</keyword>
<sequence length="492" mass="55094">MSVVTLLPLSPSFSFLFSFSHLPLSLFLLPPSSLLPPLSLTMDAQSTAELATADHFIYVTQVYFCAMCTSPTLLPCFCLSDTCRFDLADAVVLWDWIISLPREYRFVWRTHWTPVKIAYLFCRYWVITVVPYLLFCFVVDHSRETCERIYKIPVALAMWNQVGSESVLLIRTYAFFSRNVYVLWFLLSALGGVVAYQLYVDTTQMLLLPFFKPPFENGPCFPMSKPHSAHLLGFFIAPLLFDTVVTVMTVWKAFNIRRRNGGPNSRLIQTFLREGVFYYFLISIANLINGVFYLQPRQVISAINIPLSVMLGPVLACRLILDLRERGSETVSHSEGTGIAAFTTKSITQQGSPYTPPGHRSKGGGSRYRRSRGVVSTMSSNVVLTTLGSIHPDPMDIDETDIVEMDDIPYGMSMHHLGDLSAAIGGDDGEPLPEGDDGRSNHHRNSPAPAYHSLEMGFRRGQRSPAHSVDQHSNHSGVRGIRVDVEQATTQC</sequence>
<evidence type="ECO:0000313" key="5">
    <source>
        <dbReference type="Proteomes" id="UP000521872"/>
    </source>
</evidence>
<name>A0A8H4QJX4_9AGAR</name>
<dbReference type="Proteomes" id="UP000521872">
    <property type="component" value="Unassembled WGS sequence"/>
</dbReference>
<evidence type="ECO:0000259" key="3">
    <source>
        <dbReference type="Pfam" id="PF20151"/>
    </source>
</evidence>
<evidence type="ECO:0000256" key="2">
    <source>
        <dbReference type="SAM" id="Phobius"/>
    </source>
</evidence>
<feature type="compositionally biased region" description="Basic residues" evidence="1">
    <location>
        <begin position="359"/>
        <end position="372"/>
    </location>
</feature>
<reference evidence="4 5" key="1">
    <citation type="submission" date="2019-12" db="EMBL/GenBank/DDBJ databases">
        <authorList>
            <person name="Floudas D."/>
            <person name="Bentzer J."/>
            <person name="Ahren D."/>
            <person name="Johansson T."/>
            <person name="Persson P."/>
            <person name="Tunlid A."/>
        </authorList>
    </citation>
    <scope>NUCLEOTIDE SEQUENCE [LARGE SCALE GENOMIC DNA]</scope>
    <source>
        <strain evidence="4 5">CBS 102.39</strain>
    </source>
</reference>
<comment type="caution">
    <text evidence="4">The sequence shown here is derived from an EMBL/GenBank/DDBJ whole genome shotgun (WGS) entry which is preliminary data.</text>
</comment>
<feature type="transmembrane region" description="Helical" evidence="2">
    <location>
        <begin position="180"/>
        <end position="199"/>
    </location>
</feature>
<feature type="region of interest" description="Disordered" evidence="1">
    <location>
        <begin position="342"/>
        <end position="372"/>
    </location>
</feature>
<feature type="transmembrane region" description="Helical" evidence="2">
    <location>
        <begin position="231"/>
        <end position="254"/>
    </location>
</feature>
<feature type="region of interest" description="Disordered" evidence="1">
    <location>
        <begin position="421"/>
        <end position="492"/>
    </location>
</feature>
<dbReference type="EMBL" id="JAACJL010000057">
    <property type="protein sequence ID" value="KAF4612264.1"/>
    <property type="molecule type" value="Genomic_DNA"/>
</dbReference>
<keyword evidence="2" id="KW-0472">Membrane</keyword>
<feature type="transmembrane region" description="Helical" evidence="2">
    <location>
        <begin position="12"/>
        <end position="29"/>
    </location>
</feature>